<dbReference type="AlphaFoldDB" id="A0A9P0CVE5"/>
<sequence length="509" mass="58264">MGGDESLQRANLKEGTSSEEQNETIECKEGVAPVPLKERQFLEDQRTSRKMMMGSVDYKAVRQQKKIECRKYAEEIRKNEATVVQKQNSVLGLKKISKTVIFLLMSSETINKMKIPVLAEILDRYAISDRAGAAIASAVLQDYGLVSDRSSENVIDRHKIRKARQKNRNNLQTVSNSILKRGLYFDGRKYKTLTYSENRKRMVTEEHVVLIEEPDSKYIGHISPKSGSALSILNAITEFFEKQSNALDCLEVIGCDGTNTNIGNKNGVITKLERNLKRPLQWFVCMLHANELPLRHLLQHLDGETTGPRAFGGSIGKSLSSCEKLPIVEFSKINGELPVISEAELSTDQKVQNTFLRWFNLPEDLKCLVHKVINRNRYFGHPENVLLCMLFDERLHIRRLAYLKIMKARASEAPENEIRYFSIPSFNFDAKDYYELVDWQNVVWSEPPITTKLTKEDLEEVVQYPESSAISYVRNYPCHSQAVERAVKCGNRGSCYCLWLRKKRRGNSK</sequence>
<keyword evidence="3" id="KW-1185">Reference proteome</keyword>
<reference evidence="2" key="1">
    <citation type="submission" date="2022-01" db="EMBL/GenBank/DDBJ databases">
        <authorList>
            <person name="King R."/>
        </authorList>
    </citation>
    <scope>NUCLEOTIDE SEQUENCE</scope>
</reference>
<accession>A0A9P0CVE5</accession>
<evidence type="ECO:0000313" key="2">
    <source>
        <dbReference type="EMBL" id="CAH1106918.1"/>
    </source>
</evidence>
<dbReference type="OrthoDB" id="6782438at2759"/>
<dbReference type="EMBL" id="OV651814">
    <property type="protein sequence ID" value="CAH1106918.1"/>
    <property type="molecule type" value="Genomic_DNA"/>
</dbReference>
<dbReference type="PANTHER" id="PTHR46409">
    <property type="entry name" value="HTH PSQ-TYPE DOMAIN-CONTAINING PROTEIN"/>
    <property type="match status" value="1"/>
</dbReference>
<dbReference type="PANTHER" id="PTHR46409:SF1">
    <property type="entry name" value="HTH PSQ-TYPE DOMAIN-CONTAINING PROTEIN"/>
    <property type="match status" value="1"/>
</dbReference>
<organism evidence="2 3">
    <name type="scientific">Psylliodes chrysocephalus</name>
    <dbReference type="NCBI Taxonomy" id="3402493"/>
    <lineage>
        <taxon>Eukaryota</taxon>
        <taxon>Metazoa</taxon>
        <taxon>Ecdysozoa</taxon>
        <taxon>Arthropoda</taxon>
        <taxon>Hexapoda</taxon>
        <taxon>Insecta</taxon>
        <taxon>Pterygota</taxon>
        <taxon>Neoptera</taxon>
        <taxon>Endopterygota</taxon>
        <taxon>Coleoptera</taxon>
        <taxon>Polyphaga</taxon>
        <taxon>Cucujiformia</taxon>
        <taxon>Chrysomeloidea</taxon>
        <taxon>Chrysomelidae</taxon>
        <taxon>Galerucinae</taxon>
        <taxon>Alticini</taxon>
        <taxon>Psylliodes</taxon>
    </lineage>
</organism>
<evidence type="ECO:0000256" key="1">
    <source>
        <dbReference type="SAM" id="MobiDB-lite"/>
    </source>
</evidence>
<name>A0A9P0CVE5_9CUCU</name>
<evidence type="ECO:0000313" key="3">
    <source>
        <dbReference type="Proteomes" id="UP001153636"/>
    </source>
</evidence>
<proteinExistence type="predicted"/>
<dbReference type="Proteomes" id="UP001153636">
    <property type="component" value="Chromosome 2"/>
</dbReference>
<gene>
    <name evidence="2" type="ORF">PSYICH_LOCUS7387</name>
</gene>
<feature type="region of interest" description="Disordered" evidence="1">
    <location>
        <begin position="1"/>
        <end position="24"/>
    </location>
</feature>
<protein>
    <submittedName>
        <fullName evidence="2">Uncharacterized protein</fullName>
    </submittedName>
</protein>